<reference evidence="1 2" key="1">
    <citation type="submission" date="2013-03" db="EMBL/GenBank/DDBJ databases">
        <authorList>
            <person name="Harkins D.M."/>
            <person name="Durkin A.S."/>
            <person name="Brinkac L.M."/>
            <person name="Haft D.H."/>
            <person name="Selengut J.D."/>
            <person name="Sanka R."/>
            <person name="DePew J."/>
            <person name="Purushe J."/>
            <person name="Galloway R.L."/>
            <person name="Vinetz J.M."/>
            <person name="Sutton G.G."/>
            <person name="Nierman W.C."/>
            <person name="Fouts D.E."/>
        </authorList>
    </citation>
    <scope>NUCLEOTIDE SEQUENCE [LARGE SCALE GENOMIC DNA]</scope>
    <source>
        <strain evidence="1 2">Waz Holland</strain>
    </source>
</reference>
<evidence type="ECO:0000313" key="1">
    <source>
        <dbReference type="EMBL" id="EMY70874.1"/>
    </source>
</evidence>
<gene>
    <name evidence="1" type="ORF">LEP1GSC199_0424</name>
</gene>
<accession>N1W3P0</accession>
<proteinExistence type="predicted"/>
<dbReference type="EMBL" id="AOGY02000024">
    <property type="protein sequence ID" value="EMY70874.1"/>
    <property type="molecule type" value="Genomic_DNA"/>
</dbReference>
<dbReference type="AlphaFoldDB" id="N1W3P0"/>
<evidence type="ECO:0000313" key="2">
    <source>
        <dbReference type="Proteomes" id="UP000012227"/>
    </source>
</evidence>
<dbReference type="Proteomes" id="UP000012227">
    <property type="component" value="Unassembled WGS sequence"/>
</dbReference>
<dbReference type="STRING" id="1218591.LEP1GSC199_0424"/>
<protein>
    <submittedName>
        <fullName evidence="1">Uncharacterized protein</fullName>
    </submittedName>
</protein>
<sequence>MLDENSLQRYSPIRKNLCPSIQISKFRLNIFKKINLYIFFRLNKFI</sequence>
<organism evidence="1 2">
    <name type="scientific">Leptospira vanthielii serovar Holland str. Waz Holland = ATCC 700522</name>
    <dbReference type="NCBI Taxonomy" id="1218591"/>
    <lineage>
        <taxon>Bacteria</taxon>
        <taxon>Pseudomonadati</taxon>
        <taxon>Spirochaetota</taxon>
        <taxon>Spirochaetia</taxon>
        <taxon>Leptospirales</taxon>
        <taxon>Leptospiraceae</taxon>
        <taxon>Leptospira</taxon>
    </lineage>
</organism>
<name>N1W3P0_9LEPT</name>
<comment type="caution">
    <text evidence="1">The sequence shown here is derived from an EMBL/GenBank/DDBJ whole genome shotgun (WGS) entry which is preliminary data.</text>
</comment>